<accession>A0A9C7Q2G9</accession>
<evidence type="ECO:0000256" key="4">
    <source>
        <dbReference type="ARBA" id="ARBA00022679"/>
    </source>
</evidence>
<comment type="subunit">
    <text evidence="2">Heterodimer of an alpha and a beta subunit.</text>
</comment>
<evidence type="ECO:0000256" key="1">
    <source>
        <dbReference type="ARBA" id="ARBA00010497"/>
    </source>
</evidence>
<sequence length="313" mass="35081">MDSFSPFPVDLHQQYLFKAQNLDTKSWEYFLTAHKRISGAYWTLTSIDLLHGLEKTDENAIVSWILSCQHESGGFGGNVDQDPNLLSTLSAVQCLALYRRLHELNQEKIVSYVASLQLSDGSFMGDIWGEVDSRFTYAAILCLSILQRLDAVRVDKAVEFILSCLNFDGGFGCIPGAESHSGQVFCCIGTLYLTDSLHRIDQELTGWWLAERQLKNGGLNGRPDKKADVCYSWWVLSSLVMLNKLDWIDSSKLIEFILRSQDLENGGIADYPGDRSDVFHTFFGLAGLSLLGCPQLKKIHPAYALPVEIISRE</sequence>
<dbReference type="Pfam" id="PF00432">
    <property type="entry name" value="Prenyltrans"/>
    <property type="match status" value="1"/>
</dbReference>
<evidence type="ECO:0000256" key="9">
    <source>
        <dbReference type="RuleBase" id="RU365076"/>
    </source>
</evidence>
<evidence type="ECO:0000256" key="3">
    <source>
        <dbReference type="ARBA" id="ARBA00022602"/>
    </source>
</evidence>
<proteinExistence type="inferred from homology"/>
<evidence type="ECO:0000256" key="6">
    <source>
        <dbReference type="ARBA" id="ARBA00022737"/>
    </source>
</evidence>
<reference evidence="11" key="2">
    <citation type="submission" date="2022-01" db="EMBL/GenBank/DDBJ databases">
        <authorList>
            <person name="Hirooka S."/>
            <person name="Miyagishima S.Y."/>
        </authorList>
    </citation>
    <scope>NUCLEOTIDE SEQUENCE</scope>
    <source>
        <strain evidence="11">NBRC 102759</strain>
    </source>
</reference>
<dbReference type="InterPro" id="IPR026873">
    <property type="entry name" value="Ptb1"/>
</dbReference>
<evidence type="ECO:0000313" key="11">
    <source>
        <dbReference type="EMBL" id="GJQ13977.1"/>
    </source>
</evidence>
<keyword evidence="12" id="KW-1185">Reference proteome</keyword>
<dbReference type="AlphaFoldDB" id="A0A9C7Q2G9"/>
<keyword evidence="6" id="KW-0677">Repeat</keyword>
<name>A0A9C7Q2G9_9RHOD</name>
<dbReference type="SUPFAM" id="SSF48239">
    <property type="entry name" value="Terpenoid cyclases/Protein prenyltransferases"/>
    <property type="match status" value="1"/>
</dbReference>
<dbReference type="FunFam" id="1.50.10.20:FF:000012">
    <property type="entry name" value="Geranylgeranyl transferase type-2 subunit beta"/>
    <property type="match status" value="1"/>
</dbReference>
<evidence type="ECO:0000256" key="8">
    <source>
        <dbReference type="ARBA" id="ARBA00047658"/>
    </source>
</evidence>
<keyword evidence="5 9" id="KW-0479">Metal-binding</keyword>
<comment type="catalytic activity">
    <reaction evidence="8 9">
        <text>geranylgeranyl diphosphate + L-cysteinyl-[protein] = S-geranylgeranyl-L-cysteinyl-[protein] + diphosphate</text>
        <dbReference type="Rhea" id="RHEA:21240"/>
        <dbReference type="Rhea" id="RHEA-COMP:10131"/>
        <dbReference type="Rhea" id="RHEA-COMP:11537"/>
        <dbReference type="ChEBI" id="CHEBI:29950"/>
        <dbReference type="ChEBI" id="CHEBI:33019"/>
        <dbReference type="ChEBI" id="CHEBI:57533"/>
        <dbReference type="ChEBI" id="CHEBI:86021"/>
        <dbReference type="EC" id="2.5.1.60"/>
    </reaction>
</comment>
<dbReference type="GO" id="GO:0072657">
    <property type="term" value="P:protein localization to membrane"/>
    <property type="evidence" value="ECO:0007669"/>
    <property type="project" value="UniProtKB-ARBA"/>
</dbReference>
<evidence type="ECO:0000256" key="2">
    <source>
        <dbReference type="ARBA" id="ARBA00011355"/>
    </source>
</evidence>
<dbReference type="InterPro" id="IPR045089">
    <property type="entry name" value="PGGT1B-like"/>
</dbReference>
<dbReference type="InterPro" id="IPR008930">
    <property type="entry name" value="Terpenoid_cyclase/PrenylTrfase"/>
</dbReference>
<comment type="function">
    <text evidence="9">Catalyzes the transfer of a geranylgeranyl moiety from geranylgeranyl diphosphate to both cysteines of proteins with the C-terminal sequence -XXCC, -XCXC and -CCXX.</text>
</comment>
<keyword evidence="4 9" id="KW-0808">Transferase</keyword>
<keyword evidence="7 9" id="KW-0862">Zinc</keyword>
<comment type="similarity">
    <text evidence="1 9">Belongs to the protein prenyltransferase subunit beta family.</text>
</comment>
<dbReference type="Proteomes" id="UP001061958">
    <property type="component" value="Unassembled WGS sequence"/>
</dbReference>
<dbReference type="GO" id="GO:0005968">
    <property type="term" value="C:Rab-protein geranylgeranyltransferase complex"/>
    <property type="evidence" value="ECO:0007669"/>
    <property type="project" value="UniProtKB-UniRule"/>
</dbReference>
<comment type="caution">
    <text evidence="11">The sequence shown here is derived from an EMBL/GenBank/DDBJ whole genome shotgun (WGS) entry which is preliminary data.</text>
</comment>
<keyword evidence="3 9" id="KW-0637">Prenyltransferase</keyword>
<dbReference type="OrthoDB" id="5428259at2759"/>
<reference evidence="11" key="1">
    <citation type="journal article" date="2022" name="Proc. Natl. Acad. Sci. U.S.A.">
        <title>Life cycle and functional genomics of the unicellular red alga Galdieria for elucidating algal and plant evolution and industrial use.</title>
        <authorList>
            <person name="Hirooka S."/>
            <person name="Itabashi T."/>
            <person name="Ichinose T.M."/>
            <person name="Onuma R."/>
            <person name="Fujiwara T."/>
            <person name="Yamashita S."/>
            <person name="Jong L.W."/>
            <person name="Tomita R."/>
            <person name="Iwane A.H."/>
            <person name="Miyagishima S.Y."/>
        </authorList>
    </citation>
    <scope>NUCLEOTIDE SEQUENCE</scope>
    <source>
        <strain evidence="11">NBRC 102759</strain>
    </source>
</reference>
<feature type="domain" description="Prenyltransferase alpha-alpha toroid" evidence="10">
    <location>
        <begin position="10"/>
        <end position="304"/>
    </location>
</feature>
<evidence type="ECO:0000259" key="10">
    <source>
        <dbReference type="Pfam" id="PF00432"/>
    </source>
</evidence>
<evidence type="ECO:0000256" key="7">
    <source>
        <dbReference type="ARBA" id="ARBA00022833"/>
    </source>
</evidence>
<dbReference type="Gene3D" id="1.50.10.20">
    <property type="match status" value="1"/>
</dbReference>
<comment type="cofactor">
    <cofactor evidence="9">
        <name>Zn(2+)</name>
        <dbReference type="ChEBI" id="CHEBI:29105"/>
    </cofactor>
    <text evidence="9">Binds 1 zinc ion per subunit.</text>
</comment>
<organism evidence="11 12">
    <name type="scientific">Galdieria partita</name>
    <dbReference type="NCBI Taxonomy" id="83374"/>
    <lineage>
        <taxon>Eukaryota</taxon>
        <taxon>Rhodophyta</taxon>
        <taxon>Bangiophyceae</taxon>
        <taxon>Galdieriales</taxon>
        <taxon>Galdieriaceae</taxon>
        <taxon>Galdieria</taxon>
    </lineage>
</organism>
<dbReference type="PANTHER" id="PTHR11774">
    <property type="entry name" value="GERANYLGERANYL TRANSFERASE TYPE BETA SUBUNIT"/>
    <property type="match status" value="1"/>
</dbReference>
<dbReference type="GO" id="GO:0004663">
    <property type="term" value="F:Rab geranylgeranyltransferase activity"/>
    <property type="evidence" value="ECO:0007669"/>
    <property type="project" value="UniProtKB-UniRule"/>
</dbReference>
<dbReference type="EC" id="2.5.1.60" evidence="9"/>
<dbReference type="GO" id="GO:0046872">
    <property type="term" value="F:metal ion binding"/>
    <property type="evidence" value="ECO:0007669"/>
    <property type="project" value="UniProtKB-KW"/>
</dbReference>
<evidence type="ECO:0000256" key="5">
    <source>
        <dbReference type="ARBA" id="ARBA00022723"/>
    </source>
</evidence>
<protein>
    <recommendedName>
        <fullName evidence="9">Geranylgeranyl transferase type-2 subunit beta</fullName>
        <ecNumber evidence="9">2.5.1.60</ecNumber>
    </recommendedName>
</protein>
<dbReference type="InterPro" id="IPR001330">
    <property type="entry name" value="Prenyltrans"/>
</dbReference>
<dbReference type="PANTHER" id="PTHR11774:SF11">
    <property type="entry name" value="GERANYLGERANYL TRANSFERASE TYPE-2 SUBUNIT BETA"/>
    <property type="match status" value="1"/>
</dbReference>
<gene>
    <name evidence="11" type="ORF">GpartN1_g5768.t1</name>
</gene>
<dbReference type="EMBL" id="BQMJ01000049">
    <property type="protein sequence ID" value="GJQ13977.1"/>
    <property type="molecule type" value="Genomic_DNA"/>
</dbReference>
<evidence type="ECO:0000313" key="12">
    <source>
        <dbReference type="Proteomes" id="UP001061958"/>
    </source>
</evidence>
<dbReference type="CDD" id="cd02894">
    <property type="entry name" value="GGTase-II"/>
    <property type="match status" value="1"/>
</dbReference>